<dbReference type="GO" id="GO:0043531">
    <property type="term" value="F:ADP binding"/>
    <property type="evidence" value="ECO:0007669"/>
    <property type="project" value="InterPro"/>
</dbReference>
<dbReference type="OMA" id="DEIVEMC"/>
<evidence type="ECO:0000256" key="2">
    <source>
        <dbReference type="SAM" id="Coils"/>
    </source>
</evidence>
<keyword evidence="1" id="KW-0677">Repeat</keyword>
<feature type="region of interest" description="Disordered" evidence="3">
    <location>
        <begin position="381"/>
        <end position="413"/>
    </location>
</feature>
<sequence>MLDLQGCNVVVTLPTSVAQLKSLTFLVLNECSNLITLPETFGNLSALQLLYLSECSKLATLPPTFGQLKSLVWFDMEGCEAITTLPDSFGNLSALIFLNLDRCSNLSSLPESLSQLSCLKYLRMGGCERLTKLPNNFGELKSLKFLLIEDCSNLKTLNGDFGSLASLMALKVSNCESLDGEAVDILVKMKSLMFVKIYGSERMIERWKEIGQHYPLIVTGDDESRFVVIDGDSQLMDMSFFPRELGEEKEVEVAVLFTMCNLSLDSNIRALQAVMEELEKRMKKTHCSGNFHIVYAGAGEQSYEHIRQMLLLLPRCSCACIPADNKTRQLFNFAVYKLFERGSSDAILSSHTCIVGLRVGLQRDNRQVKFRTDCFPRDDKEETRRKEDLRAMNDQRGGLKGGQQNTAAQETGSSSRFASYTNFGKNLVEVVLKRAERNRCTACLKSSFNRETRKVVIDVLKEASQIHSLAAGLCVVGYLLDQIDQISNNMAQCVQLLRYLCAMARRVKQLDDRLPAEREQLSQAVDFIFKGCLLCLRLLKSQRLSRLFCASVDAGDLQNLESQIKHTYQDLTLGAVIGVLDNMPRFHPPTQGEDPSAVGIEEAKYRVIRLLKMDPMDESKRAVVLYGVGGVGKTTLASSVFKSLDLKGYKFCRLDMDQICSSDHIKQLQQQILGDLFRKRISLRSSVDGQNELAKAFREASDEAIFMFIDNALAQRDLTKLLPQDLSCLPRSMRMLLTTRRLDQTNILLRTDFQGCEFRVDSLSSFDSKKLLCKIVLGSADASFPEGIESRDVDEIVEMCGGIPLIIELVGPKLKRCIFNDGSAVKALKESLKETLMEGEKSEMSERVVDSVFNSLDERCKEAFLDVVCFFIKSDRDAVSNAVGKAELEALEDAALVKLSVREELA</sequence>
<dbReference type="Pfam" id="PF23598">
    <property type="entry name" value="LRR_14"/>
    <property type="match status" value="1"/>
</dbReference>
<dbReference type="InterPro" id="IPR002182">
    <property type="entry name" value="NB-ARC"/>
</dbReference>
<feature type="compositionally biased region" description="Basic and acidic residues" evidence="3">
    <location>
        <begin position="381"/>
        <end position="393"/>
    </location>
</feature>
<keyword evidence="6" id="KW-1185">Reference proteome</keyword>
<dbReference type="GO" id="GO:0006952">
    <property type="term" value="P:defense response"/>
    <property type="evidence" value="ECO:0007669"/>
    <property type="project" value="UniProtKB-KW"/>
</dbReference>
<evidence type="ECO:0000313" key="6">
    <source>
        <dbReference type="Proteomes" id="UP000824469"/>
    </source>
</evidence>
<name>A0AA38FPM8_TAXCH</name>
<feature type="coiled-coil region" evidence="2">
    <location>
        <begin position="261"/>
        <end position="288"/>
    </location>
</feature>
<dbReference type="PANTHER" id="PTHR36766">
    <property type="entry name" value="PLANT BROAD-SPECTRUM MILDEW RESISTANCE PROTEIN RPW8"/>
    <property type="match status" value="1"/>
</dbReference>
<evidence type="ECO:0000256" key="1">
    <source>
        <dbReference type="ARBA" id="ARBA00022737"/>
    </source>
</evidence>
<dbReference type="EMBL" id="JAHRHJ020000007">
    <property type="protein sequence ID" value="KAH9307724.1"/>
    <property type="molecule type" value="Genomic_DNA"/>
</dbReference>
<evidence type="ECO:0000313" key="5">
    <source>
        <dbReference type="EMBL" id="KAH9307724.1"/>
    </source>
</evidence>
<evidence type="ECO:0000256" key="3">
    <source>
        <dbReference type="SAM" id="MobiDB-lite"/>
    </source>
</evidence>
<proteinExistence type="predicted"/>
<dbReference type="InterPro" id="IPR003593">
    <property type="entry name" value="AAA+_ATPase"/>
</dbReference>
<reference evidence="5 6" key="1">
    <citation type="journal article" date="2021" name="Nat. Plants">
        <title>The Taxus genome provides insights into paclitaxel biosynthesis.</title>
        <authorList>
            <person name="Xiong X."/>
            <person name="Gou J."/>
            <person name="Liao Q."/>
            <person name="Li Y."/>
            <person name="Zhou Q."/>
            <person name="Bi G."/>
            <person name="Li C."/>
            <person name="Du R."/>
            <person name="Wang X."/>
            <person name="Sun T."/>
            <person name="Guo L."/>
            <person name="Liang H."/>
            <person name="Lu P."/>
            <person name="Wu Y."/>
            <person name="Zhang Z."/>
            <person name="Ro D.K."/>
            <person name="Shang Y."/>
            <person name="Huang S."/>
            <person name="Yan J."/>
        </authorList>
    </citation>
    <scope>NUCLEOTIDE SEQUENCE [LARGE SCALE GENOMIC DNA]</scope>
    <source>
        <strain evidence="5">Ta-2019</strain>
    </source>
</reference>
<feature type="compositionally biased region" description="Polar residues" evidence="3">
    <location>
        <begin position="402"/>
        <end position="413"/>
    </location>
</feature>
<dbReference type="Proteomes" id="UP000824469">
    <property type="component" value="Unassembled WGS sequence"/>
</dbReference>
<dbReference type="PRINTS" id="PR00364">
    <property type="entry name" value="DISEASERSIST"/>
</dbReference>
<keyword evidence="2" id="KW-0175">Coiled coil</keyword>
<dbReference type="SMART" id="SM00382">
    <property type="entry name" value="AAA"/>
    <property type="match status" value="1"/>
</dbReference>
<dbReference type="InterPro" id="IPR027417">
    <property type="entry name" value="P-loop_NTPase"/>
</dbReference>
<organism evidence="5 6">
    <name type="scientific">Taxus chinensis</name>
    <name type="common">Chinese yew</name>
    <name type="synonym">Taxus wallichiana var. chinensis</name>
    <dbReference type="NCBI Taxonomy" id="29808"/>
    <lineage>
        <taxon>Eukaryota</taxon>
        <taxon>Viridiplantae</taxon>
        <taxon>Streptophyta</taxon>
        <taxon>Embryophyta</taxon>
        <taxon>Tracheophyta</taxon>
        <taxon>Spermatophyta</taxon>
        <taxon>Pinopsida</taxon>
        <taxon>Pinidae</taxon>
        <taxon>Conifers II</taxon>
        <taxon>Cupressales</taxon>
        <taxon>Taxaceae</taxon>
        <taxon>Taxus</taxon>
    </lineage>
</organism>
<dbReference type="InterPro" id="IPR032675">
    <property type="entry name" value="LRR_dom_sf"/>
</dbReference>
<evidence type="ECO:0000259" key="4">
    <source>
        <dbReference type="SMART" id="SM00382"/>
    </source>
</evidence>
<dbReference type="Gene3D" id="3.40.50.300">
    <property type="entry name" value="P-loop containing nucleotide triphosphate hydrolases"/>
    <property type="match status" value="1"/>
</dbReference>
<dbReference type="Gene3D" id="3.80.10.10">
    <property type="entry name" value="Ribonuclease Inhibitor"/>
    <property type="match status" value="1"/>
</dbReference>
<comment type="caution">
    <text evidence="5">The sequence shown here is derived from an EMBL/GenBank/DDBJ whole genome shotgun (WGS) entry which is preliminary data.</text>
</comment>
<dbReference type="SUPFAM" id="SSF52058">
    <property type="entry name" value="L domain-like"/>
    <property type="match status" value="1"/>
</dbReference>
<dbReference type="InterPro" id="IPR055414">
    <property type="entry name" value="LRR_R13L4/SHOC2-like"/>
</dbReference>
<accession>A0AA38FPM8</accession>
<dbReference type="SUPFAM" id="SSF52540">
    <property type="entry name" value="P-loop containing nucleoside triphosphate hydrolases"/>
    <property type="match status" value="1"/>
</dbReference>
<dbReference type="PANTHER" id="PTHR36766:SF30">
    <property type="entry name" value="TIR-NBS TYPE DISEASE RESISTANCE PROTEIN-RELATED"/>
    <property type="match status" value="1"/>
</dbReference>
<protein>
    <recommendedName>
        <fullName evidence="4">AAA+ ATPase domain-containing protein</fullName>
    </recommendedName>
</protein>
<feature type="domain" description="AAA+ ATPase" evidence="4">
    <location>
        <begin position="619"/>
        <end position="761"/>
    </location>
</feature>
<dbReference type="Pfam" id="PF00931">
    <property type="entry name" value="NB-ARC"/>
    <property type="match status" value="1"/>
</dbReference>
<gene>
    <name evidence="5" type="ORF">KI387_035635</name>
</gene>
<dbReference type="AlphaFoldDB" id="A0AA38FPM8"/>